<dbReference type="PANTHER" id="PTHR46112:SF2">
    <property type="entry name" value="XAA-PRO AMINOPEPTIDASE P-RELATED"/>
    <property type="match status" value="1"/>
</dbReference>
<evidence type="ECO:0000313" key="4">
    <source>
        <dbReference type="Proteomes" id="UP000247978"/>
    </source>
</evidence>
<evidence type="ECO:0000313" key="3">
    <source>
        <dbReference type="EMBL" id="PXW80351.1"/>
    </source>
</evidence>
<keyword evidence="3" id="KW-0031">Aminopeptidase</keyword>
<keyword evidence="4" id="KW-1185">Reference proteome</keyword>
<reference evidence="3 4" key="1">
    <citation type="submission" date="2018-05" db="EMBL/GenBank/DDBJ databases">
        <title>Genomic Encyclopedia of Type Strains, Phase IV (KMG-IV): sequencing the most valuable type-strain genomes for metagenomic binning, comparative biology and taxonomic classification.</title>
        <authorList>
            <person name="Goeker M."/>
        </authorList>
    </citation>
    <scope>NUCLEOTIDE SEQUENCE [LARGE SCALE GENOMIC DNA]</scope>
    <source>
        <strain evidence="3 4">DSM 28556</strain>
    </source>
</reference>
<sequence length="366" mass="41644">MEQEYGDRVTKFVKKLQDKSIDATVFFGQENIRYFTGFQVNQLTESVLIIEQDGTISYLVPRLDLFRAKRDCWIESIHAFLEDTPDYLAPLRKLVKRKWKTIGIEQSSITLHHLSYVQGIFNGNLEAIEQLMTEQRKVKTANEIVKLRKAGEIASLTMNMAKNYIVENKQVTEREVTGFAKYVMDKNGAENYSFEPFIMSGVDSALPRRVSSMKSLKEGELILFDMGCIYQGYCSDITRTFCLGEASDEQKEIYQIALEAQQLAMKTIKPGVIAQEVDKVARDFIKKHGFGEFFPHLTGHGLGIGIHEYPIIDEGEESVLEENMVVTIEPGVYVPNIGAARIEDMILVTKDGYEYLTSSPREMILN</sequence>
<dbReference type="Proteomes" id="UP000247978">
    <property type="component" value="Unassembled WGS sequence"/>
</dbReference>
<dbReference type="Pfam" id="PF00557">
    <property type="entry name" value="Peptidase_M24"/>
    <property type="match status" value="1"/>
</dbReference>
<dbReference type="Gene3D" id="3.90.230.10">
    <property type="entry name" value="Creatinase/methionine aminopeptidase superfamily"/>
    <property type="match status" value="1"/>
</dbReference>
<gene>
    <name evidence="3" type="ORF">DFR56_1295</name>
</gene>
<dbReference type="InterPro" id="IPR050659">
    <property type="entry name" value="Peptidase_M24B"/>
</dbReference>
<dbReference type="InterPro" id="IPR036005">
    <property type="entry name" value="Creatinase/aminopeptidase-like"/>
</dbReference>
<feature type="domain" description="Creatinase N-terminal" evidence="2">
    <location>
        <begin position="8"/>
        <end position="138"/>
    </location>
</feature>
<organism evidence="3 4">
    <name type="scientific">Pseudogracilibacillus auburnensis</name>
    <dbReference type="NCBI Taxonomy" id="1494959"/>
    <lineage>
        <taxon>Bacteria</taxon>
        <taxon>Bacillati</taxon>
        <taxon>Bacillota</taxon>
        <taxon>Bacilli</taxon>
        <taxon>Bacillales</taxon>
        <taxon>Bacillaceae</taxon>
        <taxon>Pseudogracilibacillus</taxon>
    </lineage>
</organism>
<dbReference type="InterPro" id="IPR000994">
    <property type="entry name" value="Pept_M24"/>
</dbReference>
<dbReference type="OrthoDB" id="9806388at2"/>
<evidence type="ECO:0000259" key="2">
    <source>
        <dbReference type="Pfam" id="PF01321"/>
    </source>
</evidence>
<proteinExistence type="predicted"/>
<evidence type="ECO:0000259" key="1">
    <source>
        <dbReference type="Pfam" id="PF00557"/>
    </source>
</evidence>
<dbReference type="RefSeq" id="WP_158525771.1">
    <property type="nucleotide sequence ID" value="NZ_JBHUHB010000001.1"/>
</dbReference>
<keyword evidence="3" id="KW-0378">Hydrolase</keyword>
<feature type="domain" description="Peptidase M24" evidence="1">
    <location>
        <begin position="146"/>
        <end position="350"/>
    </location>
</feature>
<dbReference type="PANTHER" id="PTHR46112">
    <property type="entry name" value="AMINOPEPTIDASE"/>
    <property type="match status" value="1"/>
</dbReference>
<keyword evidence="3" id="KW-0645">Protease</keyword>
<name>A0A2V3VHJ1_9BACI</name>
<comment type="caution">
    <text evidence="3">The sequence shown here is derived from an EMBL/GenBank/DDBJ whole genome shotgun (WGS) entry which is preliminary data.</text>
</comment>
<dbReference type="AlphaFoldDB" id="A0A2V3VHJ1"/>
<accession>A0A2V3VHJ1</accession>
<dbReference type="GO" id="GO:0004177">
    <property type="term" value="F:aminopeptidase activity"/>
    <property type="evidence" value="ECO:0007669"/>
    <property type="project" value="UniProtKB-KW"/>
</dbReference>
<dbReference type="SUPFAM" id="SSF55920">
    <property type="entry name" value="Creatinase/aminopeptidase"/>
    <property type="match status" value="1"/>
</dbReference>
<dbReference type="CDD" id="cd01092">
    <property type="entry name" value="APP-like"/>
    <property type="match status" value="1"/>
</dbReference>
<dbReference type="EMBL" id="QJJQ01000029">
    <property type="protein sequence ID" value="PXW80351.1"/>
    <property type="molecule type" value="Genomic_DNA"/>
</dbReference>
<dbReference type="InterPro" id="IPR029149">
    <property type="entry name" value="Creatin/AminoP/Spt16_N"/>
</dbReference>
<dbReference type="Gene3D" id="3.40.350.10">
    <property type="entry name" value="Creatinase/prolidase N-terminal domain"/>
    <property type="match status" value="1"/>
</dbReference>
<dbReference type="Pfam" id="PF01321">
    <property type="entry name" value="Creatinase_N"/>
    <property type="match status" value="1"/>
</dbReference>
<dbReference type="SUPFAM" id="SSF53092">
    <property type="entry name" value="Creatinase/prolidase N-terminal domain"/>
    <property type="match status" value="1"/>
</dbReference>
<dbReference type="InterPro" id="IPR000587">
    <property type="entry name" value="Creatinase_N"/>
</dbReference>
<protein>
    <submittedName>
        <fullName evidence="3">Xaa-Pro aminopeptidase</fullName>
    </submittedName>
</protein>